<keyword evidence="1" id="KW-0479">Metal-binding</keyword>
<dbReference type="AlphaFoldDB" id="A0A7S3YBV0"/>
<feature type="compositionally biased region" description="Basic and acidic residues" evidence="2">
    <location>
        <begin position="169"/>
        <end position="183"/>
    </location>
</feature>
<dbReference type="CDD" id="cd19757">
    <property type="entry name" value="Bbox1"/>
    <property type="match status" value="1"/>
</dbReference>
<dbReference type="InterPro" id="IPR000315">
    <property type="entry name" value="Znf_B-box"/>
</dbReference>
<protein>
    <recommendedName>
        <fullName evidence="3">B box-type domain-containing protein</fullName>
    </recommendedName>
</protein>
<reference evidence="4" key="1">
    <citation type="submission" date="2021-01" db="EMBL/GenBank/DDBJ databases">
        <authorList>
            <person name="Corre E."/>
            <person name="Pelletier E."/>
            <person name="Niang G."/>
            <person name="Scheremetjew M."/>
            <person name="Finn R."/>
            <person name="Kale V."/>
            <person name="Holt S."/>
            <person name="Cochrane G."/>
            <person name="Meng A."/>
            <person name="Brown T."/>
            <person name="Cohen L."/>
        </authorList>
    </citation>
    <scope>NUCLEOTIDE SEQUENCE</scope>
    <source>
        <strain evidence="4">CCCM811</strain>
    </source>
</reference>
<evidence type="ECO:0000256" key="1">
    <source>
        <dbReference type="PROSITE-ProRule" id="PRU00024"/>
    </source>
</evidence>
<gene>
    <name evidence="4" type="ORF">LGLO00237_LOCUS2169</name>
</gene>
<evidence type="ECO:0000256" key="2">
    <source>
        <dbReference type="SAM" id="MobiDB-lite"/>
    </source>
</evidence>
<feature type="compositionally biased region" description="Basic and acidic residues" evidence="2">
    <location>
        <begin position="78"/>
        <end position="145"/>
    </location>
</feature>
<feature type="compositionally biased region" description="Polar residues" evidence="2">
    <location>
        <begin position="239"/>
        <end position="252"/>
    </location>
</feature>
<accession>A0A7S3YBV0</accession>
<evidence type="ECO:0000259" key="3">
    <source>
        <dbReference type="PROSITE" id="PS50119"/>
    </source>
</evidence>
<feature type="domain" description="B box-type" evidence="3">
    <location>
        <begin position="8"/>
        <end position="53"/>
    </location>
</feature>
<evidence type="ECO:0000313" key="4">
    <source>
        <dbReference type="EMBL" id="CAE0646991.1"/>
    </source>
</evidence>
<keyword evidence="1" id="KW-0862">Zinc</keyword>
<sequence>MSLGNTALIEMMCDVCELEKATVMCGDCAGSYCDDCDGDVHQGSKATHKRESLGSQKKDTSKDENEIMKVKGNPNPKAEAEKHKTEEARSELKSKKEYSSDIQVKQEVKSEAKGEPKSESKKTEPKSEQKSEPKPEPKSEPKANTKSEGFNHGLSDSDDDFKVQSAKDPVGKTKADTSTKDEVGGEDQESGASAKNASNDIDDREKEGQRVRPSIDVANDKVEEQKRDGVVVENKAASKGSSVRSEVTTNKDSAPRPEAPERASVQLTEKKEPCSASEKLKTTSKSERTNSSGSGSGRRDKAQNQAQENGQGGENPSIESKTEPATSSTEEKKAAPIAPLSLGKTVKITGTSHPVPMTARRALDTSRSMTSARPATSRTARSNRRGISDQVFHRLTKPRKRNQRLEKEMYKECRFSPRINPHSGELTAHRPKFQKRVKEVIDWKMNFKHRMETRRTQYSFAPKLNIGDHWSEKLSGRGSFLERMENDKKNKEKSLAKKVEQKMAQYTFKPRLHYQKFEKKTGKKVGEGDFFERLSKDLDNRKTSLKTALTDSKKAKERGLTFAPKITKNKKYLTKSGNFMSRMQDDLESRESRRKTLNKILKKPPKVRRSGKKSAKKHTVAMKQAIYSEARKIQEVLKPRES</sequence>
<feature type="compositionally biased region" description="Polar residues" evidence="2">
    <location>
        <begin position="317"/>
        <end position="328"/>
    </location>
</feature>
<feature type="compositionally biased region" description="Polar residues" evidence="2">
    <location>
        <begin position="190"/>
        <end position="199"/>
    </location>
</feature>
<keyword evidence="1" id="KW-0863">Zinc-finger</keyword>
<feature type="compositionally biased region" description="Basic and acidic residues" evidence="2">
    <location>
        <begin position="218"/>
        <end position="230"/>
    </location>
</feature>
<feature type="region of interest" description="Disordered" evidence="2">
    <location>
        <begin position="597"/>
        <end position="619"/>
    </location>
</feature>
<dbReference type="SMART" id="SM00336">
    <property type="entry name" value="BBOX"/>
    <property type="match status" value="1"/>
</dbReference>
<dbReference type="GO" id="GO:0008270">
    <property type="term" value="F:zinc ion binding"/>
    <property type="evidence" value="ECO:0007669"/>
    <property type="project" value="UniProtKB-KW"/>
</dbReference>
<feature type="compositionally biased region" description="Polar residues" evidence="2">
    <location>
        <begin position="365"/>
        <end position="380"/>
    </location>
</feature>
<proteinExistence type="predicted"/>
<feature type="compositionally biased region" description="Basic and acidic residues" evidence="2">
    <location>
        <begin position="268"/>
        <end position="288"/>
    </location>
</feature>
<organism evidence="4">
    <name type="scientific">Lotharella globosa</name>
    <dbReference type="NCBI Taxonomy" id="91324"/>
    <lineage>
        <taxon>Eukaryota</taxon>
        <taxon>Sar</taxon>
        <taxon>Rhizaria</taxon>
        <taxon>Cercozoa</taxon>
        <taxon>Chlorarachniophyceae</taxon>
        <taxon>Lotharella</taxon>
    </lineage>
</organism>
<dbReference type="Pfam" id="PF22586">
    <property type="entry name" value="ANCHR-like_BBOX"/>
    <property type="match status" value="1"/>
</dbReference>
<feature type="region of interest" description="Disordered" evidence="2">
    <location>
        <begin position="41"/>
        <end position="383"/>
    </location>
</feature>
<feature type="compositionally biased region" description="Basic and acidic residues" evidence="2">
    <location>
        <begin position="201"/>
        <end position="210"/>
    </location>
</feature>
<dbReference type="PROSITE" id="PS50119">
    <property type="entry name" value="ZF_BBOX"/>
    <property type="match status" value="1"/>
</dbReference>
<name>A0A7S3YBV0_9EUKA</name>
<feature type="compositionally biased region" description="Basic and acidic residues" evidence="2">
    <location>
        <begin position="49"/>
        <end position="69"/>
    </location>
</feature>
<dbReference type="EMBL" id="HBIV01003180">
    <property type="protein sequence ID" value="CAE0646991.1"/>
    <property type="molecule type" value="Transcribed_RNA"/>
</dbReference>